<accession>A0ABZ0LWN8</accession>
<protein>
    <submittedName>
        <fullName evidence="2">Phospholipase</fullName>
    </submittedName>
</protein>
<dbReference type="Pfam" id="PF09056">
    <property type="entry name" value="Phospholip_A2_3"/>
    <property type="match status" value="1"/>
</dbReference>
<evidence type="ECO:0000313" key="3">
    <source>
        <dbReference type="Proteomes" id="UP001301731"/>
    </source>
</evidence>
<reference evidence="2 3" key="1">
    <citation type="submission" date="2023-10" db="EMBL/GenBank/DDBJ databases">
        <title>The genome sequence of Streptomyces sp. HUAS YS2.</title>
        <authorList>
            <person name="Mo P."/>
        </authorList>
    </citation>
    <scope>NUCLEOTIDE SEQUENCE [LARGE SCALE GENOMIC DNA]</scope>
    <source>
        <strain evidence="2 3">HUAS YS2</strain>
    </source>
</reference>
<evidence type="ECO:0000256" key="1">
    <source>
        <dbReference type="SAM" id="SignalP"/>
    </source>
</evidence>
<keyword evidence="3" id="KW-1185">Reference proteome</keyword>
<feature type="signal peptide" evidence="1">
    <location>
        <begin position="1"/>
        <end position="25"/>
    </location>
</feature>
<organism evidence="2 3">
    <name type="scientific">Streptomyces solicathayae</name>
    <dbReference type="NCBI Taxonomy" id="3081768"/>
    <lineage>
        <taxon>Bacteria</taxon>
        <taxon>Bacillati</taxon>
        <taxon>Actinomycetota</taxon>
        <taxon>Actinomycetes</taxon>
        <taxon>Kitasatosporales</taxon>
        <taxon>Streptomycetaceae</taxon>
        <taxon>Streptomyces</taxon>
    </lineage>
</organism>
<dbReference type="Proteomes" id="UP001301731">
    <property type="component" value="Chromosome"/>
</dbReference>
<sequence length="164" mass="17841">MRRRFALPFGAVALTLTATFLSASAASAEGPGKEQLLSSWTQADAGSQSAWLAARNDQGQYAEHGFDWSTDYCSYSPDNPGGFPFSNACARHDFGYRNHKAAGTFEANKARLDNAFHEDMKRVCAGYSAEQRTSCEKTAWYYYQAVSWLGVAKTQGAATPQAAV</sequence>
<dbReference type="RefSeq" id="WP_318105932.1">
    <property type="nucleotide sequence ID" value="NZ_CP137573.1"/>
</dbReference>
<feature type="chain" id="PRO_5046488306" evidence="1">
    <location>
        <begin position="26"/>
        <end position="164"/>
    </location>
</feature>
<proteinExistence type="predicted"/>
<keyword evidence="1" id="KW-0732">Signal</keyword>
<dbReference type="EMBL" id="CP137573">
    <property type="protein sequence ID" value="WOX23750.1"/>
    <property type="molecule type" value="Genomic_DNA"/>
</dbReference>
<dbReference type="Gene3D" id="1.20.90.10">
    <property type="entry name" value="Phospholipase A2 domain"/>
    <property type="match status" value="1"/>
</dbReference>
<dbReference type="InterPro" id="IPR036444">
    <property type="entry name" value="PLipase_A2_dom_sf"/>
</dbReference>
<dbReference type="InterPro" id="IPR015141">
    <property type="entry name" value="PLipase_A2_prok/fun"/>
</dbReference>
<dbReference type="SUPFAM" id="SSF48619">
    <property type="entry name" value="Phospholipase A2, PLA2"/>
    <property type="match status" value="1"/>
</dbReference>
<gene>
    <name evidence="2" type="ORF">R2D22_21120</name>
</gene>
<name>A0ABZ0LWN8_9ACTN</name>
<evidence type="ECO:0000313" key="2">
    <source>
        <dbReference type="EMBL" id="WOX23750.1"/>
    </source>
</evidence>